<dbReference type="VEuPathDB" id="PlasmoDB:PVW1_120088000"/>
<name>A0A565A4Z6_PLAVI</name>
<dbReference type="AlphaFoldDB" id="A0A565A4Z6"/>
<dbReference type="VEuPathDB" id="PlasmoDB:PVP01_0003070"/>
<dbReference type="InterPro" id="IPR008780">
    <property type="entry name" value="Plasmodium_Vir"/>
</dbReference>
<dbReference type="OrthoDB" id="383808at2759"/>
<organism evidence="2">
    <name type="scientific">Plasmodium vivax</name>
    <name type="common">malaria parasite P. vivax</name>
    <dbReference type="NCBI Taxonomy" id="5855"/>
    <lineage>
        <taxon>Eukaryota</taxon>
        <taxon>Sar</taxon>
        <taxon>Alveolata</taxon>
        <taxon>Apicomplexa</taxon>
        <taxon>Aconoidasida</taxon>
        <taxon>Haemosporida</taxon>
        <taxon>Plasmodiidae</taxon>
        <taxon>Plasmodium</taxon>
        <taxon>Plasmodium (Plasmodium)</taxon>
    </lineage>
</organism>
<gene>
    <name evidence="2" type="ORF">PVP01_0003070</name>
</gene>
<dbReference type="VEuPathDB" id="PlasmoDB:PVPAM_070043500"/>
<dbReference type="Pfam" id="PF05795">
    <property type="entry name" value="Plasmodium_Vir"/>
    <property type="match status" value="1"/>
</dbReference>
<evidence type="ECO:0000256" key="1">
    <source>
        <dbReference type="SAM" id="MobiDB-lite"/>
    </source>
</evidence>
<feature type="region of interest" description="Disordered" evidence="1">
    <location>
        <begin position="231"/>
        <end position="274"/>
    </location>
</feature>
<dbReference type="Proteomes" id="UP000220605">
    <property type="component" value="Unassembled WGS sequence"/>
</dbReference>
<reference evidence="2" key="1">
    <citation type="submission" date="2016-07" db="EMBL/GenBank/DDBJ databases">
        <authorList>
            <consortium name="Pathogen Informatics"/>
        </authorList>
    </citation>
    <scope>NUCLEOTIDE SEQUENCE</scope>
</reference>
<protein>
    <submittedName>
        <fullName evidence="2">VIR protein</fullName>
    </submittedName>
</protein>
<proteinExistence type="predicted"/>
<sequence length="361" mass="41285">MADIVFNNDSDISMTSTYYYGRFNIMEYRFSDADDQGQCNRMNSKLGNKYSKFKDFCLQLTGNLKQYNKISLIGLDNSVKCVLLNLWMYEKIYDMLNAHGEYYPHEMIGQIRNIWTKYSEPTNCIILSELDNKSDFIDNKKLYDYVLNHHNIDIHLASKKHVCKRKFKDYLIEIEKIYKTLKAQHRTEEGYNYCKILADFEKIHPEGELLSKLPCLQIIEDAVTPSRRIEPRGSLTESSAEVMEPSVSTGEMGIVGSPSSRRVSWSPELQGPQQSSAMSEVAEAPSNIPATAGISLIGVPVFSYLMYKFTPVGSMFGSLSRKRNGIGSNMYRGPNDYMETMYEMGNNNLQMRSHGIGYHPV</sequence>
<evidence type="ECO:0000313" key="2">
    <source>
        <dbReference type="EMBL" id="VUZ99592.1"/>
    </source>
</evidence>
<dbReference type="EMBL" id="FLZR02000007">
    <property type="protein sequence ID" value="VUZ99592.1"/>
    <property type="molecule type" value="Genomic_DNA"/>
</dbReference>
<dbReference type="VEuPathDB" id="PlasmoDB:PVX_086875"/>
<accession>A0A565A4Z6</accession>